<keyword evidence="1 4" id="KW-0808">Transferase</keyword>
<evidence type="ECO:0000313" key="5">
    <source>
        <dbReference type="Proteomes" id="UP000320839"/>
    </source>
</evidence>
<dbReference type="CDD" id="cd04301">
    <property type="entry name" value="NAT_SF"/>
    <property type="match status" value="1"/>
</dbReference>
<reference evidence="4 5" key="1">
    <citation type="submission" date="2019-02" db="EMBL/GenBank/DDBJ databases">
        <title>Deep-cultivation of Planctomycetes and their phenomic and genomic characterization uncovers novel biology.</title>
        <authorList>
            <person name="Wiegand S."/>
            <person name="Jogler M."/>
            <person name="Boedeker C."/>
            <person name="Pinto D."/>
            <person name="Vollmers J."/>
            <person name="Rivas-Marin E."/>
            <person name="Kohn T."/>
            <person name="Peeters S.H."/>
            <person name="Heuer A."/>
            <person name="Rast P."/>
            <person name="Oberbeckmann S."/>
            <person name="Bunk B."/>
            <person name="Jeske O."/>
            <person name="Meyerdierks A."/>
            <person name="Storesund J.E."/>
            <person name="Kallscheuer N."/>
            <person name="Luecker S."/>
            <person name="Lage O.M."/>
            <person name="Pohl T."/>
            <person name="Merkel B.J."/>
            <person name="Hornburger P."/>
            <person name="Mueller R.-W."/>
            <person name="Bruemmer F."/>
            <person name="Labrenz M."/>
            <person name="Spormann A.M."/>
            <person name="Op den Camp H."/>
            <person name="Overmann J."/>
            <person name="Amann R."/>
            <person name="Jetten M.S.M."/>
            <person name="Mascher T."/>
            <person name="Medema M.H."/>
            <person name="Devos D.P."/>
            <person name="Kaster A.-K."/>
            <person name="Ovreas L."/>
            <person name="Rohde M."/>
            <person name="Galperin M.Y."/>
            <person name="Jogler C."/>
        </authorList>
    </citation>
    <scope>NUCLEOTIDE SEQUENCE [LARGE SCALE GENOMIC DNA]</scope>
    <source>
        <strain evidence="4 5">Pan153</strain>
    </source>
</reference>
<dbReference type="Proteomes" id="UP000320839">
    <property type="component" value="Chromosome"/>
</dbReference>
<dbReference type="InterPro" id="IPR000182">
    <property type="entry name" value="GNAT_dom"/>
</dbReference>
<protein>
    <submittedName>
        <fullName evidence="4">Ribosomal-protein-alanine N-acetyltransferase</fullName>
    </submittedName>
</protein>
<dbReference type="InterPro" id="IPR050680">
    <property type="entry name" value="YpeA/RimI_acetyltransf"/>
</dbReference>
<dbReference type="Gene3D" id="3.40.630.30">
    <property type="match status" value="1"/>
</dbReference>
<dbReference type="PANTHER" id="PTHR43420:SF44">
    <property type="entry name" value="ACETYLTRANSFERASE YPEA"/>
    <property type="match status" value="1"/>
</dbReference>
<accession>A0A518FJC9</accession>
<proteinExistence type="predicted"/>
<evidence type="ECO:0000313" key="4">
    <source>
        <dbReference type="EMBL" id="QDV16447.1"/>
    </source>
</evidence>
<feature type="domain" description="N-acetyltransferase" evidence="3">
    <location>
        <begin position="97"/>
        <end position="232"/>
    </location>
</feature>
<name>A0A518FJC9_9PLAN</name>
<sequence length="232" mass="26601">MAAFPPIRPPQIDTSIENGKIRYSKYLVRFLFDSSCSSEPLMDFTETYFRRFRMEIDLLNARLEDKPLPEGYRWCPWELTTIDRHAITKYHSFRSEMDARVFPCLGDIDGCRKLMRDISTQRNFLPSGTWLITWDGMGNEEPVDCGTIQAIVPSRIMGAIQNVGITPKHRGLGLGRALVTKCLIGFREAGVKRAYLEVTAENEPAINLYRSIGFRLTRTLYKPSHYIEAPSI</sequence>
<dbReference type="PANTHER" id="PTHR43420">
    <property type="entry name" value="ACETYLTRANSFERASE"/>
    <property type="match status" value="1"/>
</dbReference>
<dbReference type="EMBL" id="CP036317">
    <property type="protein sequence ID" value="QDV16447.1"/>
    <property type="molecule type" value="Genomic_DNA"/>
</dbReference>
<dbReference type="GO" id="GO:0016747">
    <property type="term" value="F:acyltransferase activity, transferring groups other than amino-acyl groups"/>
    <property type="evidence" value="ECO:0007669"/>
    <property type="project" value="InterPro"/>
</dbReference>
<gene>
    <name evidence="4" type="ORF">Pan153_10760</name>
</gene>
<dbReference type="SUPFAM" id="SSF55729">
    <property type="entry name" value="Acyl-CoA N-acyltransferases (Nat)"/>
    <property type="match status" value="1"/>
</dbReference>
<organism evidence="4 5">
    <name type="scientific">Gimesia panareensis</name>
    <dbReference type="NCBI Taxonomy" id="2527978"/>
    <lineage>
        <taxon>Bacteria</taxon>
        <taxon>Pseudomonadati</taxon>
        <taxon>Planctomycetota</taxon>
        <taxon>Planctomycetia</taxon>
        <taxon>Planctomycetales</taxon>
        <taxon>Planctomycetaceae</taxon>
        <taxon>Gimesia</taxon>
    </lineage>
</organism>
<dbReference type="Pfam" id="PF00583">
    <property type="entry name" value="Acetyltransf_1"/>
    <property type="match status" value="1"/>
</dbReference>
<evidence type="ECO:0000256" key="1">
    <source>
        <dbReference type="ARBA" id="ARBA00022679"/>
    </source>
</evidence>
<evidence type="ECO:0000259" key="3">
    <source>
        <dbReference type="PROSITE" id="PS51186"/>
    </source>
</evidence>
<keyword evidence="2" id="KW-0012">Acyltransferase</keyword>
<dbReference type="AlphaFoldDB" id="A0A518FJC9"/>
<dbReference type="InterPro" id="IPR016181">
    <property type="entry name" value="Acyl_CoA_acyltransferase"/>
</dbReference>
<dbReference type="PROSITE" id="PS51186">
    <property type="entry name" value="GNAT"/>
    <property type="match status" value="1"/>
</dbReference>
<evidence type="ECO:0000256" key="2">
    <source>
        <dbReference type="ARBA" id="ARBA00023315"/>
    </source>
</evidence>